<dbReference type="RefSeq" id="WP_376998361.1">
    <property type="nucleotide sequence ID" value="NZ_JBHSLC010000096.1"/>
</dbReference>
<comment type="caution">
    <text evidence="1">The sequence shown here is derived from an EMBL/GenBank/DDBJ whole genome shotgun (WGS) entry which is preliminary data.</text>
</comment>
<name>A0ABW0GEX5_9PROT</name>
<reference evidence="2" key="1">
    <citation type="journal article" date="2019" name="Int. J. Syst. Evol. Microbiol.">
        <title>The Global Catalogue of Microorganisms (GCM) 10K type strain sequencing project: providing services to taxonomists for standard genome sequencing and annotation.</title>
        <authorList>
            <consortium name="The Broad Institute Genomics Platform"/>
            <consortium name="The Broad Institute Genome Sequencing Center for Infectious Disease"/>
            <person name="Wu L."/>
            <person name="Ma J."/>
        </authorList>
    </citation>
    <scope>NUCLEOTIDE SEQUENCE [LARGE SCALE GENOMIC DNA]</scope>
    <source>
        <strain evidence="2">CCUG 58760</strain>
    </source>
</reference>
<evidence type="ECO:0000313" key="1">
    <source>
        <dbReference type="EMBL" id="MFC5358712.1"/>
    </source>
</evidence>
<proteinExistence type="predicted"/>
<dbReference type="Proteomes" id="UP001596166">
    <property type="component" value="Unassembled WGS sequence"/>
</dbReference>
<protein>
    <submittedName>
        <fullName evidence="1">Uncharacterized protein</fullName>
    </submittedName>
</protein>
<accession>A0ABW0GEX5</accession>
<keyword evidence="2" id="KW-1185">Reference proteome</keyword>
<dbReference type="EMBL" id="JBHSLC010000096">
    <property type="protein sequence ID" value="MFC5358712.1"/>
    <property type="molecule type" value="Genomic_DNA"/>
</dbReference>
<gene>
    <name evidence="1" type="ORF">ACFPMG_27345</name>
</gene>
<organism evidence="1 2">
    <name type="scientific">Azospirillum himalayense</name>
    <dbReference type="NCBI Taxonomy" id="654847"/>
    <lineage>
        <taxon>Bacteria</taxon>
        <taxon>Pseudomonadati</taxon>
        <taxon>Pseudomonadota</taxon>
        <taxon>Alphaproteobacteria</taxon>
        <taxon>Rhodospirillales</taxon>
        <taxon>Azospirillaceae</taxon>
        <taxon>Azospirillum</taxon>
    </lineage>
</organism>
<sequence>MVRSSADAVFAVVFADVLAVDAVAMVEVPGTVVGCSNCLAGEPVMNLSATTQARKISALHPEEVETGVNVFPSPVPGEGAREAGG</sequence>
<evidence type="ECO:0000313" key="2">
    <source>
        <dbReference type="Proteomes" id="UP001596166"/>
    </source>
</evidence>